<dbReference type="FunFam" id="1.25.40.10:FF:000031">
    <property type="entry name" value="Pentatricopeptide repeat-containing protein mitochondrial"/>
    <property type="match status" value="1"/>
</dbReference>
<dbReference type="AlphaFoldDB" id="A0A9P1EAI1"/>
<protein>
    <recommendedName>
        <fullName evidence="4">DYW domain-containing protein</fullName>
    </recommendedName>
</protein>
<comment type="caution">
    <text evidence="5">The sequence shown here is derived from an EMBL/GenBank/DDBJ whole genome shotgun (WGS) entry which is preliminary data.</text>
</comment>
<dbReference type="InterPro" id="IPR002885">
    <property type="entry name" value="PPR_rpt"/>
</dbReference>
<dbReference type="FunFam" id="1.25.40.10:FF:000344">
    <property type="entry name" value="Pentatricopeptide repeat-containing protein"/>
    <property type="match status" value="1"/>
</dbReference>
<name>A0A9P1EAI1_CUSEU</name>
<dbReference type="InterPro" id="IPR046848">
    <property type="entry name" value="E_motif"/>
</dbReference>
<dbReference type="Pfam" id="PF13041">
    <property type="entry name" value="PPR_2"/>
    <property type="match status" value="3"/>
</dbReference>
<dbReference type="InterPro" id="IPR032867">
    <property type="entry name" value="DYW_dom"/>
</dbReference>
<keyword evidence="2" id="KW-0677">Repeat</keyword>
<organism evidence="5 6">
    <name type="scientific">Cuscuta europaea</name>
    <name type="common">European dodder</name>
    <dbReference type="NCBI Taxonomy" id="41803"/>
    <lineage>
        <taxon>Eukaryota</taxon>
        <taxon>Viridiplantae</taxon>
        <taxon>Streptophyta</taxon>
        <taxon>Embryophyta</taxon>
        <taxon>Tracheophyta</taxon>
        <taxon>Spermatophyta</taxon>
        <taxon>Magnoliopsida</taxon>
        <taxon>eudicotyledons</taxon>
        <taxon>Gunneridae</taxon>
        <taxon>Pentapetalae</taxon>
        <taxon>asterids</taxon>
        <taxon>lamiids</taxon>
        <taxon>Solanales</taxon>
        <taxon>Convolvulaceae</taxon>
        <taxon>Cuscuteae</taxon>
        <taxon>Cuscuta</taxon>
        <taxon>Cuscuta subgen. Cuscuta</taxon>
    </lineage>
</organism>
<feature type="domain" description="DYW" evidence="4">
    <location>
        <begin position="578"/>
        <end position="670"/>
    </location>
</feature>
<sequence length="670" mass="75588">MLKHATGLALANSTITLSSSTPTKIGTLSVRFLATSYTEISSPATHSSQDSDFRSQVPLDPASVGVVQDKDLLRKTPDGEILFLKLLDRGAMEADASLYHKLFKICADYKRPKEGRLVHNHFLRSRFNHDVVPYNTLINMYSKCHCIEEAQKVFDEMPKRDMVSWATLITGYSQNERYVQALTTFREMLRAGFNPNQFTFGSILKSAGSDTTDIVMGRQIHDFSLKQGFEESVYVGSALIDMYASCGELDEAMLVFQAMRVKNEVSWNALISGHARKGEGENALNLFLDMKRSRFVPTHYTFSSLFTACASTGALEQGKWLHGHMIKSGLQLVGFLANTLLNMYAKSGSIEDSKKVFKRMVKRNIVSWNSMLTASAQHGLGNETVALFEEMLIAGYEPNGVTFLSVLTACSRSGLLDKGMHYFELMNTLKAEREISHFVTIVDLLGRSGQLDRARRFINDMPVEPTAEIWKALLGACRKHKNMELGVFAAERVFELDPYDSGPHVLLSNIYASAGRLSDAAKVRKAMNETGVKKEPACSWLEIENSVHVFVANDEFHPYRKEMRKKWNEIYEEIKKIGYVPDTSNALWFVDQREREERLQDHSEKLALAFGILNTPPGSTIRIKKNIRVCSDCHTAFKFVSVVVDREIILRDTNRFHHFCNGACSCSDYW</sequence>
<dbReference type="FunFam" id="1.25.40.10:FF:000090">
    <property type="entry name" value="Pentatricopeptide repeat-containing protein, chloroplastic"/>
    <property type="match status" value="1"/>
</dbReference>
<proteinExistence type="inferred from homology"/>
<keyword evidence="6" id="KW-1185">Reference proteome</keyword>
<evidence type="ECO:0000313" key="6">
    <source>
        <dbReference type="Proteomes" id="UP001152484"/>
    </source>
</evidence>
<dbReference type="InterPro" id="IPR011990">
    <property type="entry name" value="TPR-like_helical_dom_sf"/>
</dbReference>
<dbReference type="Proteomes" id="UP001152484">
    <property type="component" value="Unassembled WGS sequence"/>
</dbReference>
<dbReference type="Pfam" id="PF14432">
    <property type="entry name" value="DYW_deaminase"/>
    <property type="match status" value="1"/>
</dbReference>
<dbReference type="InterPro" id="IPR046960">
    <property type="entry name" value="PPR_At4g14850-like_plant"/>
</dbReference>
<evidence type="ECO:0000256" key="2">
    <source>
        <dbReference type="ARBA" id="ARBA00022737"/>
    </source>
</evidence>
<gene>
    <name evidence="5" type="ORF">CEURO_LOCUS11083</name>
</gene>
<dbReference type="Pfam" id="PF01535">
    <property type="entry name" value="PPR"/>
    <property type="match status" value="1"/>
</dbReference>
<evidence type="ECO:0000259" key="4">
    <source>
        <dbReference type="Pfam" id="PF14432"/>
    </source>
</evidence>
<dbReference type="EMBL" id="CAMAPE010000021">
    <property type="protein sequence ID" value="CAH9090047.1"/>
    <property type="molecule type" value="Genomic_DNA"/>
</dbReference>
<dbReference type="Pfam" id="PF20431">
    <property type="entry name" value="E_motif"/>
    <property type="match status" value="1"/>
</dbReference>
<feature type="repeat" description="PPR" evidence="3">
    <location>
        <begin position="130"/>
        <end position="160"/>
    </location>
</feature>
<feature type="repeat" description="PPR" evidence="3">
    <location>
        <begin position="298"/>
        <end position="332"/>
    </location>
</feature>
<evidence type="ECO:0000256" key="1">
    <source>
        <dbReference type="ARBA" id="ARBA00006643"/>
    </source>
</evidence>
<dbReference type="GO" id="GO:0003723">
    <property type="term" value="F:RNA binding"/>
    <property type="evidence" value="ECO:0007669"/>
    <property type="project" value="InterPro"/>
</dbReference>
<dbReference type="GO" id="GO:0008270">
    <property type="term" value="F:zinc ion binding"/>
    <property type="evidence" value="ECO:0007669"/>
    <property type="project" value="InterPro"/>
</dbReference>
<dbReference type="Gene3D" id="1.25.40.10">
    <property type="entry name" value="Tetratricopeptide repeat domain"/>
    <property type="match status" value="3"/>
</dbReference>
<evidence type="ECO:0000256" key="3">
    <source>
        <dbReference type="PROSITE-ProRule" id="PRU00708"/>
    </source>
</evidence>
<dbReference type="PANTHER" id="PTHR47926">
    <property type="entry name" value="PENTATRICOPEPTIDE REPEAT-CONTAINING PROTEIN"/>
    <property type="match status" value="1"/>
</dbReference>
<dbReference type="GO" id="GO:0009451">
    <property type="term" value="P:RNA modification"/>
    <property type="evidence" value="ECO:0007669"/>
    <property type="project" value="InterPro"/>
</dbReference>
<comment type="similarity">
    <text evidence="1">Belongs to the PPR family. PCMP-H subfamily.</text>
</comment>
<evidence type="ECO:0000313" key="5">
    <source>
        <dbReference type="EMBL" id="CAH9090047.1"/>
    </source>
</evidence>
<dbReference type="PANTHER" id="PTHR47926:SF502">
    <property type="entry name" value="SELENIUM BINDING PROTEIN"/>
    <property type="match status" value="1"/>
</dbReference>
<dbReference type="PROSITE" id="PS51375">
    <property type="entry name" value="PPR"/>
    <property type="match status" value="5"/>
</dbReference>
<feature type="repeat" description="PPR" evidence="3">
    <location>
        <begin position="263"/>
        <end position="297"/>
    </location>
</feature>
<accession>A0A9P1EAI1</accession>
<dbReference type="NCBIfam" id="TIGR00756">
    <property type="entry name" value="PPR"/>
    <property type="match status" value="5"/>
</dbReference>
<reference evidence="5" key="1">
    <citation type="submission" date="2022-07" db="EMBL/GenBank/DDBJ databases">
        <authorList>
            <person name="Macas J."/>
            <person name="Novak P."/>
            <person name="Neumann P."/>
        </authorList>
    </citation>
    <scope>NUCLEOTIDE SEQUENCE</scope>
</reference>
<dbReference type="OrthoDB" id="185373at2759"/>
<feature type="repeat" description="PPR" evidence="3">
    <location>
        <begin position="364"/>
        <end position="398"/>
    </location>
</feature>
<feature type="repeat" description="PPR" evidence="3">
    <location>
        <begin position="161"/>
        <end position="195"/>
    </location>
</feature>